<evidence type="ECO:0000313" key="3">
    <source>
        <dbReference type="EMBL" id="CAH2066018.1"/>
    </source>
</evidence>
<dbReference type="AlphaFoldDB" id="A0AAU9SJM8"/>
<protein>
    <recommendedName>
        <fullName evidence="1">LRAT domain-containing protein</fullName>
    </recommendedName>
</protein>
<dbReference type="EMBL" id="OU466861">
    <property type="protein sequence ID" value="CAH2066018.1"/>
    <property type="molecule type" value="Genomic_DNA"/>
</dbReference>
<dbReference type="InterPro" id="IPR007053">
    <property type="entry name" value="LRAT_dom"/>
</dbReference>
<reference evidence="3 4" key="1">
    <citation type="submission" date="2022-03" db="EMBL/GenBank/DDBJ databases">
        <authorList>
            <person name="Nunn A."/>
            <person name="Chopra R."/>
            <person name="Nunn A."/>
            <person name="Contreras Garrido A."/>
        </authorList>
    </citation>
    <scope>NUCLEOTIDE SEQUENCE [LARGE SCALE GENOMIC DNA]</scope>
</reference>
<dbReference type="Gene3D" id="3.90.1720.10">
    <property type="entry name" value="endopeptidase domain like (from Nostoc punctiforme)"/>
    <property type="match status" value="1"/>
</dbReference>
<dbReference type="Proteomes" id="UP000836841">
    <property type="component" value="Chromosome 5"/>
</dbReference>
<dbReference type="PANTHER" id="PTHR46137:SF3">
    <property type="entry name" value="OS05G0310600 PROTEIN"/>
    <property type="match status" value="1"/>
</dbReference>
<dbReference type="EMBL" id="OU466861">
    <property type="protein sequence ID" value="CAH2066016.1"/>
    <property type="molecule type" value="Genomic_DNA"/>
</dbReference>
<evidence type="ECO:0000259" key="1">
    <source>
        <dbReference type="PROSITE" id="PS51934"/>
    </source>
</evidence>
<evidence type="ECO:0000313" key="4">
    <source>
        <dbReference type="Proteomes" id="UP000836841"/>
    </source>
</evidence>
<accession>A0AAU9SJM8</accession>
<dbReference type="PROSITE" id="PS51934">
    <property type="entry name" value="LRAT"/>
    <property type="match status" value="1"/>
</dbReference>
<proteinExistence type="predicted"/>
<organism evidence="3 4">
    <name type="scientific">Thlaspi arvense</name>
    <name type="common">Field penny-cress</name>
    <dbReference type="NCBI Taxonomy" id="13288"/>
    <lineage>
        <taxon>Eukaryota</taxon>
        <taxon>Viridiplantae</taxon>
        <taxon>Streptophyta</taxon>
        <taxon>Embryophyta</taxon>
        <taxon>Tracheophyta</taxon>
        <taxon>Spermatophyta</taxon>
        <taxon>Magnoliopsida</taxon>
        <taxon>eudicotyledons</taxon>
        <taxon>Gunneridae</taxon>
        <taxon>Pentapetalae</taxon>
        <taxon>rosids</taxon>
        <taxon>malvids</taxon>
        <taxon>Brassicales</taxon>
        <taxon>Brassicaceae</taxon>
        <taxon>Thlaspideae</taxon>
        <taxon>Thlaspi</taxon>
    </lineage>
</organism>
<name>A0AAU9SJM8_THLAR</name>
<gene>
    <name evidence="2" type="ORF">TAV2_LOCUS15476</name>
    <name evidence="3" type="ORF">TAV2_LOCUS15830</name>
</gene>
<dbReference type="PANTHER" id="PTHR46137">
    <property type="entry name" value="OS05G0310600 PROTEIN"/>
    <property type="match status" value="1"/>
</dbReference>
<evidence type="ECO:0000313" key="2">
    <source>
        <dbReference type="EMBL" id="CAH2066016.1"/>
    </source>
</evidence>
<feature type="domain" description="LRAT" evidence="1">
    <location>
        <begin position="20"/>
        <end position="150"/>
    </location>
</feature>
<keyword evidence="4" id="KW-1185">Reference proteome</keyword>
<sequence>MGILSNKISRDEVRPGDHIYSWRTAYLYAHHGIYVDDGLVIEYIRGSSTKLPCRICRGRSKSGGVTSSCLDCFLGGGNLYRYEYNVSKAALLAKVRGGTCTTATSDPPEDVLYRADFLLRENGFGVYDLFENNCETFAIYCKTGLVSCEKNRLGISSGQSTSFVAAAVVVALPGPGFCAYNVARLISDIGMRAKRGDDGVNKVPVEELVDMRNAA</sequence>
<dbReference type="Pfam" id="PF04970">
    <property type="entry name" value="LRAT"/>
    <property type="match status" value="1"/>
</dbReference>